<dbReference type="Gene3D" id="3.40.50.300">
    <property type="entry name" value="P-loop containing nucleotide triphosphate hydrolases"/>
    <property type="match status" value="1"/>
</dbReference>
<evidence type="ECO:0000313" key="3">
    <source>
        <dbReference type="Proteomes" id="UP000027120"/>
    </source>
</evidence>
<evidence type="ECO:0000259" key="1">
    <source>
        <dbReference type="PROSITE" id="PS50104"/>
    </source>
</evidence>
<name>A0A067D4R7_CITSI</name>
<dbReference type="SMART" id="SM00255">
    <property type="entry name" value="TIR"/>
    <property type="match status" value="1"/>
</dbReference>
<dbReference type="SUPFAM" id="SSF52540">
    <property type="entry name" value="P-loop containing nucleoside triphosphate hydrolases"/>
    <property type="match status" value="1"/>
</dbReference>
<dbReference type="InterPro" id="IPR035897">
    <property type="entry name" value="Toll_tir_struct_dom_sf"/>
</dbReference>
<dbReference type="Gene3D" id="3.40.50.10140">
    <property type="entry name" value="Toll/interleukin-1 receptor homology (TIR) domain"/>
    <property type="match status" value="1"/>
</dbReference>
<dbReference type="GO" id="GO:0005634">
    <property type="term" value="C:nucleus"/>
    <property type="evidence" value="ECO:0000318"/>
    <property type="project" value="GO_Central"/>
</dbReference>
<gene>
    <name evidence="2" type="ORF">CISIN_1g047923mg</name>
</gene>
<feature type="domain" description="TIR" evidence="1">
    <location>
        <begin position="1"/>
        <end position="137"/>
    </location>
</feature>
<dbReference type="SUPFAM" id="SSF52200">
    <property type="entry name" value="Toll/Interleukin receptor TIR domain"/>
    <property type="match status" value="1"/>
</dbReference>
<dbReference type="InterPro" id="IPR000157">
    <property type="entry name" value="TIR_dom"/>
</dbReference>
<dbReference type="GO" id="GO:0006952">
    <property type="term" value="P:defense response"/>
    <property type="evidence" value="ECO:0007669"/>
    <property type="project" value="InterPro"/>
</dbReference>
<dbReference type="PROSITE" id="PS50104">
    <property type="entry name" value="TIR"/>
    <property type="match status" value="1"/>
</dbReference>
<proteinExistence type="predicted"/>
<dbReference type="Proteomes" id="UP000027120">
    <property type="component" value="Unassembled WGS sequence"/>
</dbReference>
<organism evidence="2 3">
    <name type="scientific">Citrus sinensis</name>
    <name type="common">Sweet orange</name>
    <name type="synonym">Citrus aurantium var. sinensis</name>
    <dbReference type="NCBI Taxonomy" id="2711"/>
    <lineage>
        <taxon>Eukaryota</taxon>
        <taxon>Viridiplantae</taxon>
        <taxon>Streptophyta</taxon>
        <taxon>Embryophyta</taxon>
        <taxon>Tracheophyta</taxon>
        <taxon>Spermatophyta</taxon>
        <taxon>Magnoliopsida</taxon>
        <taxon>eudicotyledons</taxon>
        <taxon>Gunneridae</taxon>
        <taxon>Pentapetalae</taxon>
        <taxon>rosids</taxon>
        <taxon>malvids</taxon>
        <taxon>Sapindales</taxon>
        <taxon>Rutaceae</taxon>
        <taxon>Aurantioideae</taxon>
        <taxon>Citrus</taxon>
    </lineage>
</organism>
<dbReference type="GO" id="GO:0007165">
    <property type="term" value="P:signal transduction"/>
    <property type="evidence" value="ECO:0000318"/>
    <property type="project" value="GO_Central"/>
</dbReference>
<accession>A0A067D4R7</accession>
<dbReference type="InterPro" id="IPR044974">
    <property type="entry name" value="Disease_R_plants"/>
</dbReference>
<feature type="non-terminal residue" evidence="2">
    <location>
        <position position="1"/>
    </location>
</feature>
<dbReference type="PANTHER" id="PTHR11017:SF570">
    <property type="entry name" value="DISEASE RESISTANCE PROTEIN (TIR-NBS CLASS)-RELATED"/>
    <property type="match status" value="1"/>
</dbReference>
<dbReference type="InterPro" id="IPR027417">
    <property type="entry name" value="P-loop_NTPase"/>
</dbReference>
<dbReference type="EMBL" id="KK789130">
    <property type="protein sequence ID" value="KDO37984.1"/>
    <property type="molecule type" value="Genomic_DNA"/>
</dbReference>
<dbReference type="SMR" id="A0A067D4R7"/>
<dbReference type="Pfam" id="PF01582">
    <property type="entry name" value="TIR"/>
    <property type="match status" value="1"/>
</dbReference>
<dbReference type="PANTHER" id="PTHR11017">
    <property type="entry name" value="LEUCINE-RICH REPEAT-CONTAINING PROTEIN"/>
    <property type="match status" value="1"/>
</dbReference>
<protein>
    <recommendedName>
        <fullName evidence="1">TIR domain-containing protein</fullName>
    </recommendedName>
</protein>
<keyword evidence="3" id="KW-1185">Reference proteome</keyword>
<dbReference type="AlphaFoldDB" id="A0A067D4R7"/>
<reference evidence="2 3" key="1">
    <citation type="submission" date="2014-04" db="EMBL/GenBank/DDBJ databases">
        <authorList>
            <consortium name="International Citrus Genome Consortium"/>
            <person name="Gmitter F."/>
            <person name="Chen C."/>
            <person name="Farmerie W."/>
            <person name="Harkins T."/>
            <person name="Desany B."/>
            <person name="Mohiuddin M."/>
            <person name="Kodira C."/>
            <person name="Borodovsky M."/>
            <person name="Lomsadze A."/>
            <person name="Burns P."/>
            <person name="Jenkins J."/>
            <person name="Prochnik S."/>
            <person name="Shu S."/>
            <person name="Chapman J."/>
            <person name="Pitluck S."/>
            <person name="Schmutz J."/>
            <person name="Rokhsar D."/>
        </authorList>
    </citation>
    <scope>NUCLEOTIDE SEQUENCE</scope>
</reference>
<evidence type="ECO:0000313" key="2">
    <source>
        <dbReference type="EMBL" id="KDO37984.1"/>
    </source>
</evidence>
<sequence>SRQNIQTFIDDQLNRGDEISESIAYAIESPAISVIIFSEGYPFSRWCLHELVKILKYKKEYAHIVIPGFYRGDPSEVRSQTGSFGNSFSKLEERFNENSEKLQSWRNATKEAASFMAFILPESELIKEVVNQILKRLAEVLLCDKENQLVGRESRVEIIESLLAAESKDVYILGIWGVGSIGKTTIARAN</sequence>